<feature type="domain" description="HTH asnC-type" evidence="5">
    <location>
        <begin position="8"/>
        <end position="46"/>
    </location>
</feature>
<dbReference type="Pfam" id="PF01037">
    <property type="entry name" value="AsnC_trans_reg"/>
    <property type="match status" value="1"/>
</dbReference>
<dbReference type="STRING" id="640132.Srot_1316"/>
<evidence type="ECO:0000313" key="7">
    <source>
        <dbReference type="Proteomes" id="UP000002247"/>
    </source>
</evidence>
<dbReference type="InterPro" id="IPR000485">
    <property type="entry name" value="AsnC-type_HTH_dom"/>
</dbReference>
<dbReference type="OrthoDB" id="9809462at2"/>
<dbReference type="Gene3D" id="3.30.70.920">
    <property type="match status" value="1"/>
</dbReference>
<name>D6ZFR0_SEGRD</name>
<evidence type="ECO:0000256" key="2">
    <source>
        <dbReference type="ARBA" id="ARBA00023125"/>
    </source>
</evidence>
<dbReference type="SUPFAM" id="SSF46785">
    <property type="entry name" value="Winged helix' DNA-binding domain"/>
    <property type="match status" value="1"/>
</dbReference>
<dbReference type="GO" id="GO:0043200">
    <property type="term" value="P:response to amino acid"/>
    <property type="evidence" value="ECO:0007669"/>
    <property type="project" value="TreeGrafter"/>
</dbReference>
<keyword evidence="3" id="KW-0804">Transcription</keyword>
<evidence type="ECO:0000256" key="1">
    <source>
        <dbReference type="ARBA" id="ARBA00023015"/>
    </source>
</evidence>
<dbReference type="InterPro" id="IPR036388">
    <property type="entry name" value="WH-like_DNA-bd_sf"/>
</dbReference>
<dbReference type="GO" id="GO:0043565">
    <property type="term" value="F:sequence-specific DNA binding"/>
    <property type="evidence" value="ECO:0007669"/>
    <property type="project" value="InterPro"/>
</dbReference>
<dbReference type="InterPro" id="IPR011008">
    <property type="entry name" value="Dimeric_a/b-barrel"/>
</dbReference>
<evidence type="ECO:0000259" key="4">
    <source>
        <dbReference type="Pfam" id="PF01037"/>
    </source>
</evidence>
<keyword evidence="7" id="KW-1185">Reference proteome</keyword>
<evidence type="ECO:0000313" key="6">
    <source>
        <dbReference type="EMBL" id="ADG97784.1"/>
    </source>
</evidence>
<dbReference type="Gene3D" id="1.10.10.10">
    <property type="entry name" value="Winged helix-like DNA-binding domain superfamily/Winged helix DNA-binding domain"/>
    <property type="match status" value="1"/>
</dbReference>
<sequence length="169" mass="18682">MTSAEGADALDARLLTALSREPRASVIALAEQSGVSRNTVHARLNRWDQRRVLLPFDHRIDPAFLGYPMRAFIRAQLEQQLLSEVSSALSEIDEVIEVLGLSGGDDVLIQVVARDADDLYRVAGQVLAIRGVRRTNTSLVMRELVGRRTLQLIDKPGALAEERGAFRHS</sequence>
<dbReference type="PANTHER" id="PTHR30154">
    <property type="entry name" value="LEUCINE-RESPONSIVE REGULATORY PROTEIN"/>
    <property type="match status" value="1"/>
</dbReference>
<dbReference type="GO" id="GO:0005829">
    <property type="term" value="C:cytosol"/>
    <property type="evidence" value="ECO:0007669"/>
    <property type="project" value="TreeGrafter"/>
</dbReference>
<evidence type="ECO:0000256" key="3">
    <source>
        <dbReference type="ARBA" id="ARBA00023163"/>
    </source>
</evidence>
<dbReference type="PANTHER" id="PTHR30154:SF34">
    <property type="entry name" value="TRANSCRIPTIONAL REGULATOR AZLB"/>
    <property type="match status" value="1"/>
</dbReference>
<dbReference type="SUPFAM" id="SSF54909">
    <property type="entry name" value="Dimeric alpha+beta barrel"/>
    <property type="match status" value="1"/>
</dbReference>
<organism evidence="6 7">
    <name type="scientific">Segniliparus rotundus (strain ATCC BAA-972 / CDC 1076 / CIP 108378 / DSM 44985 / JCM 13578)</name>
    <dbReference type="NCBI Taxonomy" id="640132"/>
    <lineage>
        <taxon>Bacteria</taxon>
        <taxon>Bacillati</taxon>
        <taxon>Actinomycetota</taxon>
        <taxon>Actinomycetes</taxon>
        <taxon>Mycobacteriales</taxon>
        <taxon>Segniliparaceae</taxon>
        <taxon>Segniliparus</taxon>
    </lineage>
</organism>
<dbReference type="AlphaFoldDB" id="D6ZFR0"/>
<protein>
    <submittedName>
        <fullName evidence="6">Transcriptional regulator, AsnC family</fullName>
    </submittedName>
</protein>
<dbReference type="Proteomes" id="UP000002247">
    <property type="component" value="Chromosome"/>
</dbReference>
<dbReference type="InterPro" id="IPR019887">
    <property type="entry name" value="Tscrpt_reg_AsnC/Lrp_C"/>
</dbReference>
<proteinExistence type="predicted"/>
<dbReference type="HOGENOM" id="CLU_091233_5_0_11"/>
<dbReference type="SMART" id="SM00344">
    <property type="entry name" value="HTH_ASNC"/>
    <property type="match status" value="1"/>
</dbReference>
<dbReference type="KEGG" id="srt:Srot_1316"/>
<dbReference type="eggNOG" id="COG1522">
    <property type="taxonomic scope" value="Bacteria"/>
</dbReference>
<dbReference type="EMBL" id="CP001958">
    <property type="protein sequence ID" value="ADG97784.1"/>
    <property type="molecule type" value="Genomic_DNA"/>
</dbReference>
<gene>
    <name evidence="6" type="ordered locus">Srot_1316</name>
</gene>
<keyword evidence="1" id="KW-0805">Transcription regulation</keyword>
<dbReference type="RefSeq" id="WP_013138238.1">
    <property type="nucleotide sequence ID" value="NC_014168.1"/>
</dbReference>
<evidence type="ECO:0000259" key="5">
    <source>
        <dbReference type="Pfam" id="PF13404"/>
    </source>
</evidence>
<keyword evidence="2" id="KW-0238">DNA-binding</keyword>
<accession>D6ZFR0</accession>
<reference evidence="6 7" key="1">
    <citation type="journal article" date="2010" name="Stand. Genomic Sci.">
        <title>Complete genome sequence of Segniliparus rotundus type strain (CDC 1076).</title>
        <authorList>
            <person name="Sikorski J."/>
            <person name="Lapidus A."/>
            <person name="Copeland A."/>
            <person name="Misra M."/>
            <person name="Glavina Del Rio T."/>
            <person name="Nolan M."/>
            <person name="Lucas S."/>
            <person name="Chen F."/>
            <person name="Tice H."/>
            <person name="Cheng J.F."/>
            <person name="Jando M."/>
            <person name="Schneider S."/>
            <person name="Bruce D."/>
            <person name="Goodwin L."/>
            <person name="Pitluck S."/>
            <person name="Liolios K."/>
            <person name="Mikhailova N."/>
            <person name="Pati A."/>
            <person name="Ivanova N."/>
            <person name="Mavromatis K."/>
            <person name="Chen A."/>
            <person name="Palaniappan K."/>
            <person name="Chertkov O."/>
            <person name="Land M."/>
            <person name="Hauser L."/>
            <person name="Chang Y.J."/>
            <person name="Jeffries C.D."/>
            <person name="Brettin T."/>
            <person name="Detter J.C."/>
            <person name="Han C."/>
            <person name="Rohde M."/>
            <person name="Goker M."/>
            <person name="Bristow J."/>
            <person name="Eisen J.A."/>
            <person name="Markowitz V."/>
            <person name="Hugenholtz P."/>
            <person name="Kyrpides N.C."/>
            <person name="Klenk H.P."/>
        </authorList>
    </citation>
    <scope>NUCLEOTIDE SEQUENCE [LARGE SCALE GENOMIC DNA]</scope>
    <source>
        <strain evidence="7">ATCC BAA-972 / CDC 1076 / CIP 108378 / DSM 44985 / JCM 13578</strain>
    </source>
</reference>
<feature type="domain" description="Transcription regulator AsnC/Lrp ligand binding" evidence="4">
    <location>
        <begin position="76"/>
        <end position="143"/>
    </location>
</feature>
<dbReference type="PRINTS" id="PR00033">
    <property type="entry name" value="HTHASNC"/>
</dbReference>
<dbReference type="Pfam" id="PF13404">
    <property type="entry name" value="HTH_AsnC-type"/>
    <property type="match status" value="1"/>
</dbReference>
<dbReference type="InterPro" id="IPR036390">
    <property type="entry name" value="WH_DNA-bd_sf"/>
</dbReference>
<dbReference type="InterPro" id="IPR019888">
    <property type="entry name" value="Tscrpt_reg_AsnC-like"/>
</dbReference>